<keyword evidence="1" id="KW-0472">Membrane</keyword>
<accession>A0A3T1D559</accession>
<evidence type="ECO:0000313" key="2">
    <source>
        <dbReference type="EMBL" id="BBI33178.1"/>
    </source>
</evidence>
<keyword evidence="1" id="KW-1133">Transmembrane helix</keyword>
<dbReference type="AlphaFoldDB" id="A0A3T1D559"/>
<feature type="transmembrane region" description="Helical" evidence="1">
    <location>
        <begin position="136"/>
        <end position="156"/>
    </location>
</feature>
<dbReference type="OrthoDB" id="2678197at2"/>
<dbReference type="RefSeq" id="WP_130608457.1">
    <property type="nucleotide sequence ID" value="NZ_AP019400.1"/>
</dbReference>
<feature type="transmembrane region" description="Helical" evidence="1">
    <location>
        <begin position="79"/>
        <end position="98"/>
    </location>
</feature>
<feature type="transmembrane region" description="Helical" evidence="1">
    <location>
        <begin position="171"/>
        <end position="191"/>
    </location>
</feature>
<keyword evidence="3" id="KW-1185">Reference proteome</keyword>
<dbReference type="EMBL" id="AP019400">
    <property type="protein sequence ID" value="BBI33178.1"/>
    <property type="molecule type" value="Genomic_DNA"/>
</dbReference>
<reference evidence="2 3" key="1">
    <citation type="submission" date="2019-01" db="EMBL/GenBank/DDBJ databases">
        <title>Complete genome sequence of Cohnella hallensis HS21 isolated from Korean fir (Abies koreana) rhizospheric soil.</title>
        <authorList>
            <person name="Jiang L."/>
            <person name="Kang S.W."/>
            <person name="Kim S."/>
            <person name="Jung J."/>
            <person name="Kim C.Y."/>
            <person name="Kim D.H."/>
            <person name="Kim S.W."/>
            <person name="Lee J."/>
        </authorList>
    </citation>
    <scope>NUCLEOTIDE SEQUENCE [LARGE SCALE GENOMIC DNA]</scope>
    <source>
        <strain evidence="2 3">HS21</strain>
    </source>
</reference>
<dbReference type="KEGG" id="cohn:KCTCHS21_25770"/>
<evidence type="ECO:0000256" key="1">
    <source>
        <dbReference type="SAM" id="Phobius"/>
    </source>
</evidence>
<sequence>MPPVFGSVFLWILTTILWWSGWRKETTEGIPHWAVGFFLAVWPLALLSDIVVTSTYSVNGAELWTMLAALAMLGRLRPARILMSISAGVLIGSIYLLLSRLLLHPSGITHYFAPWGAAILVGWLAALLLRYAVEQFVAVSAGLLICEIMTNLLMTSSEFAPIVKASGWMEAWWIAVLYARLWSVSIQSITVQLKRWALKWGWTRGGQSS</sequence>
<proteinExistence type="predicted"/>
<name>A0A3T1D559_9BACL</name>
<gene>
    <name evidence="2" type="ORF">KCTCHS21_25770</name>
</gene>
<feature type="transmembrane region" description="Helical" evidence="1">
    <location>
        <begin position="33"/>
        <end position="58"/>
    </location>
</feature>
<keyword evidence="1" id="KW-0812">Transmembrane</keyword>
<organism evidence="2 3">
    <name type="scientific">Cohnella abietis</name>
    <dbReference type="NCBI Taxonomy" id="2507935"/>
    <lineage>
        <taxon>Bacteria</taxon>
        <taxon>Bacillati</taxon>
        <taxon>Bacillota</taxon>
        <taxon>Bacilli</taxon>
        <taxon>Bacillales</taxon>
        <taxon>Paenibacillaceae</taxon>
        <taxon>Cohnella</taxon>
    </lineage>
</organism>
<feature type="transmembrane region" description="Helical" evidence="1">
    <location>
        <begin position="110"/>
        <end position="129"/>
    </location>
</feature>
<evidence type="ECO:0000313" key="3">
    <source>
        <dbReference type="Proteomes" id="UP000289856"/>
    </source>
</evidence>
<protein>
    <submittedName>
        <fullName evidence="2">Uncharacterized protein</fullName>
    </submittedName>
</protein>
<dbReference type="Proteomes" id="UP000289856">
    <property type="component" value="Chromosome"/>
</dbReference>